<evidence type="ECO:0000259" key="3">
    <source>
        <dbReference type="PROSITE" id="PS50887"/>
    </source>
</evidence>
<evidence type="ECO:0000256" key="1">
    <source>
        <dbReference type="PROSITE-ProRule" id="PRU00169"/>
    </source>
</evidence>
<accession>A0ABS6IBP9</accession>
<feature type="domain" description="Response regulatory" evidence="2">
    <location>
        <begin position="2"/>
        <end position="118"/>
    </location>
</feature>
<dbReference type="SMART" id="SM00267">
    <property type="entry name" value="GGDEF"/>
    <property type="match status" value="1"/>
</dbReference>
<reference evidence="4 5" key="1">
    <citation type="submission" date="2021-06" db="EMBL/GenBank/DDBJ databases">
        <authorList>
            <person name="Jeong J.W."/>
        </authorList>
    </citation>
    <scope>NUCLEOTIDE SEQUENCE [LARGE SCALE GENOMIC DNA]</scope>
    <source>
        <strain evidence="4 5">MMS21-TAE1-1</strain>
    </source>
</reference>
<evidence type="ECO:0000313" key="4">
    <source>
        <dbReference type="EMBL" id="MBU8868251.1"/>
    </source>
</evidence>
<keyword evidence="4" id="KW-0808">Transferase</keyword>
<name>A0ABS6IBP9_9MICC</name>
<sequence length="309" mass="33734">MKVLIADDDQISRMITKAAVEQSGHDCIVAVDGDSAWDLYQEHAPAAVVTDLMMPGLNGLDLCRAIREREQDTYTYVILVTSHGSRKDVLAGMEAGADDYVTKPLDPFNLHIRLLAAQRITSLHADLAKYRTALTKQARTDPLTKLHNRLKLTEDLGQLHSRSDRYSRDYCLAMVDVDNFKRYNDIYGHQAGDAALVAIASTLAGEVRQSDGVYRFGGEEFLLVLREQTAAGAEVVMERVRAAVHALQIEHSGDPDGILTISAGVSAFADGHRAGTEQLLREADLALYAAKASGRNRVTLASTLSQGVD</sequence>
<dbReference type="CDD" id="cd17574">
    <property type="entry name" value="REC_OmpR"/>
    <property type="match status" value="1"/>
</dbReference>
<keyword evidence="1" id="KW-0597">Phosphoprotein</keyword>
<gene>
    <name evidence="4" type="ORF">KSW38_18325</name>
</gene>
<dbReference type="Pfam" id="PF00072">
    <property type="entry name" value="Response_reg"/>
    <property type="match status" value="1"/>
</dbReference>
<dbReference type="PANTHER" id="PTHR45138">
    <property type="entry name" value="REGULATORY COMPONENTS OF SENSORY TRANSDUCTION SYSTEM"/>
    <property type="match status" value="1"/>
</dbReference>
<evidence type="ECO:0000259" key="2">
    <source>
        <dbReference type="PROSITE" id="PS50110"/>
    </source>
</evidence>
<dbReference type="EC" id="2.7.7.65" evidence="4"/>
<keyword evidence="5" id="KW-1185">Reference proteome</keyword>
<protein>
    <submittedName>
        <fullName evidence="4">Diguanylate cyclase</fullName>
        <ecNumber evidence="4">2.7.7.65</ecNumber>
    </submittedName>
</protein>
<dbReference type="GO" id="GO:0052621">
    <property type="term" value="F:diguanylate cyclase activity"/>
    <property type="evidence" value="ECO:0007669"/>
    <property type="project" value="UniProtKB-EC"/>
</dbReference>
<dbReference type="Pfam" id="PF00990">
    <property type="entry name" value="GGDEF"/>
    <property type="match status" value="1"/>
</dbReference>
<dbReference type="PANTHER" id="PTHR45138:SF9">
    <property type="entry name" value="DIGUANYLATE CYCLASE DGCM-RELATED"/>
    <property type="match status" value="1"/>
</dbReference>
<feature type="domain" description="GGDEF" evidence="3">
    <location>
        <begin position="168"/>
        <end position="303"/>
    </location>
</feature>
<dbReference type="InterPro" id="IPR050469">
    <property type="entry name" value="Diguanylate_Cyclase"/>
</dbReference>
<dbReference type="RefSeq" id="WP_216926374.1">
    <property type="nucleotide sequence ID" value="NZ_JAHOPC010000013.1"/>
</dbReference>
<dbReference type="NCBIfam" id="TIGR00254">
    <property type="entry name" value="GGDEF"/>
    <property type="match status" value="1"/>
</dbReference>
<proteinExistence type="predicted"/>
<feature type="modified residue" description="4-aspartylphosphate" evidence="1">
    <location>
        <position position="51"/>
    </location>
</feature>
<dbReference type="EMBL" id="JAHOPC010000013">
    <property type="protein sequence ID" value="MBU8868251.1"/>
    <property type="molecule type" value="Genomic_DNA"/>
</dbReference>
<dbReference type="SMART" id="SM00448">
    <property type="entry name" value="REC"/>
    <property type="match status" value="1"/>
</dbReference>
<dbReference type="Proteomes" id="UP000824166">
    <property type="component" value="Unassembled WGS sequence"/>
</dbReference>
<organism evidence="4 5">
    <name type="scientific">Paenarthrobacter aromaticivorans</name>
    <dbReference type="NCBI Taxonomy" id="2849150"/>
    <lineage>
        <taxon>Bacteria</taxon>
        <taxon>Bacillati</taxon>
        <taxon>Actinomycetota</taxon>
        <taxon>Actinomycetes</taxon>
        <taxon>Micrococcales</taxon>
        <taxon>Micrococcaceae</taxon>
        <taxon>Paenarthrobacter</taxon>
    </lineage>
</organism>
<comment type="caution">
    <text evidence="4">The sequence shown here is derived from an EMBL/GenBank/DDBJ whole genome shotgun (WGS) entry which is preliminary data.</text>
</comment>
<dbReference type="CDD" id="cd01949">
    <property type="entry name" value="GGDEF"/>
    <property type="match status" value="1"/>
</dbReference>
<dbReference type="InterPro" id="IPR000160">
    <property type="entry name" value="GGDEF_dom"/>
</dbReference>
<dbReference type="InterPro" id="IPR001789">
    <property type="entry name" value="Sig_transdc_resp-reg_receiver"/>
</dbReference>
<keyword evidence="4" id="KW-0548">Nucleotidyltransferase</keyword>
<evidence type="ECO:0000313" key="5">
    <source>
        <dbReference type="Proteomes" id="UP000824166"/>
    </source>
</evidence>
<dbReference type="PROSITE" id="PS50110">
    <property type="entry name" value="RESPONSE_REGULATORY"/>
    <property type="match status" value="1"/>
</dbReference>
<dbReference type="PROSITE" id="PS50887">
    <property type="entry name" value="GGDEF"/>
    <property type="match status" value="1"/>
</dbReference>